<dbReference type="OrthoDB" id="125363at2759"/>
<feature type="region of interest" description="Disordered" evidence="2">
    <location>
        <begin position="3726"/>
        <end position="3776"/>
    </location>
</feature>
<feature type="compositionally biased region" description="Low complexity" evidence="2">
    <location>
        <begin position="6310"/>
        <end position="6328"/>
    </location>
</feature>
<feature type="compositionally biased region" description="Low complexity" evidence="2">
    <location>
        <begin position="5521"/>
        <end position="5530"/>
    </location>
</feature>
<feature type="region of interest" description="Disordered" evidence="2">
    <location>
        <begin position="2054"/>
        <end position="2086"/>
    </location>
</feature>
<feature type="compositionally biased region" description="Low complexity" evidence="2">
    <location>
        <begin position="5043"/>
        <end position="5055"/>
    </location>
</feature>
<feature type="domain" description="IPT/TIG" evidence="3">
    <location>
        <begin position="1064"/>
        <end position="1153"/>
    </location>
</feature>
<feature type="domain" description="IPT/TIG" evidence="3">
    <location>
        <begin position="4395"/>
        <end position="4505"/>
    </location>
</feature>
<dbReference type="EMBL" id="GL349463">
    <property type="protein sequence ID" value="KNC50932.1"/>
    <property type="molecule type" value="Genomic_DNA"/>
</dbReference>
<feature type="region of interest" description="Disordered" evidence="2">
    <location>
        <begin position="5521"/>
        <end position="5547"/>
    </location>
</feature>
<dbReference type="SUPFAM" id="SSF81296">
    <property type="entry name" value="E set domains"/>
    <property type="match status" value="1"/>
</dbReference>
<evidence type="ECO:0000256" key="2">
    <source>
        <dbReference type="SAM" id="MobiDB-lite"/>
    </source>
</evidence>
<dbReference type="InterPro" id="IPR013783">
    <property type="entry name" value="Ig-like_fold"/>
</dbReference>
<feature type="region of interest" description="Disordered" evidence="2">
    <location>
        <begin position="967"/>
        <end position="995"/>
    </location>
</feature>
<feature type="compositionally biased region" description="Gly residues" evidence="2">
    <location>
        <begin position="839"/>
        <end position="848"/>
    </location>
</feature>
<feature type="coiled-coil region" evidence="1">
    <location>
        <begin position="6342"/>
        <end position="6383"/>
    </location>
</feature>
<proteinExistence type="predicted"/>
<feature type="region of interest" description="Disordered" evidence="2">
    <location>
        <begin position="5565"/>
        <end position="5606"/>
    </location>
</feature>
<feature type="compositionally biased region" description="Basic and acidic residues" evidence="2">
    <location>
        <begin position="5475"/>
        <end position="5484"/>
    </location>
</feature>
<feature type="region of interest" description="Disordered" evidence="2">
    <location>
        <begin position="4116"/>
        <end position="4165"/>
    </location>
</feature>
<feature type="compositionally biased region" description="Basic and acidic residues" evidence="2">
    <location>
        <begin position="4126"/>
        <end position="4139"/>
    </location>
</feature>
<feature type="compositionally biased region" description="Low complexity" evidence="2">
    <location>
        <begin position="5199"/>
        <end position="5212"/>
    </location>
</feature>
<sequence length="6701" mass="705008">MRSRRGQDARGGLAGIRFTPLCSPLPSEALARGPPACITALLPSSRMSKLLVRFGEVQTDGSNVCVVPVGPGETAVSVDVPQSLPESATPPTPDSPDRLVKIYVSTGKKWVLIPTAFIFFDSASLEVTLWPRCGVRPASSSRSSPPSSRAQSPEASHRPPIADTVASLTPQSAAVRAMARSSGALNASSAAAALAAAASSAFEPDVEPAGFYGDEASDASRRGTRVFILEPRLMAYLPLVRSTLKVKLAFQKQFGPPGVSIRMRRPTDELNSTGGPDMLSSAGQSSTGAPSRDKAAVVLNVNVLVSPDATSETPTHLAIMAAAALGSQTTMAQAVLAGAPLPFFTIPPDIMIGAQSVALSLDGAASWINLDGSFLVYDAASLSDTGFSPTASWTHESVVSTFSGDLLKHALFRYRTNPMVALGAPPPPVPVSTLRMRLLSEYLSSEATAAALVQASIKSAVSSPKAPDFPDRPTSSGGGPGGELSDVVVMHTRATSSMGTPTGQRSAAYVSLLSSALSSLASSSSSGRSSSSAAIGDVLPVCVIPSEGHSLFERPTSASSRRRGERLSLDSGGKESDETIGQTGHRGEPGSTARVGSGNARARLPRRVGSIGSGMGGTVDDGLEVEGMRSSSALRTLSRIGESPVPEAVDAATLAALVRMKHPALLSQGSSGAGALTIPDVALVVPPCSPGLRPIFISLDAGQTWVQLALPFLHYTDGALTDVTIEPACAPAVGSTTVAIRAPELKSLLPYLDIRVAFVSEDLLGSSAELRHQQLSRRATARVAKTAHAEALASTEMTSDQVLRHVHASLSPEFLSFWMSAAHQRTRGSGSSARHAGGVDSGASGGSHNGEAVFEDAIRTRVRTGGDEVTMIVPPHDIGLFYMRISIHSQPGITLPTPFLFFDDDMLKVSKLSFSPALGPIEGGIRIALHGELVPYFLPFMGRARLKFAWPSRGSHAVASISLTMRSNRSGDRNGDRSGDRNELPDSLAGQGAMPGIQLVSPSISEVDEDVDDSLLGSMSVEAVCVLPPGPPGLCMLSFALDGEAFVDVPSKIYYYDADGFSQLSFSPRSGPTSGGTPLKISVNSLAPLLDHIDVVVIKFDSGVTPPVVVKGEIRSGETITAFAPPLALGPHQVSFSLDSETWIPFERRFHAYEQPAVSISPQSASTAHYTHVVVTCSNDHFVSLGMVPVLLRFSSTTSVQPIEFEVRGLARTYLRALSTSQAAEAMIAVNEPHSEPCETSDGEMRESALSGLATSEVEHALRAVWRDAEPVLDFLIPPDIALPGEYYVSLSLNGRIYGHDDSDAPFRFYDPPIADNVAPPLVPASGGSHITVSGSQFPRQGKLLMGLVPLSDYFSWLEDSSSYDEVTLDQDEEMHLVHVLEGALAARRLDLATAHRSHAGAAAGRGMKSSLASDMGYASRDGPSRMPSPRHSLSPGDVRTMRGSASLASLSSASGVHPQYQRAFKASLLAVSPIQLRFHSDRELSGVVPALAPTTYAAFISYNGGETYHFCSRFLLHAYTEPVVAGVAPTNGPTMGLPDVRLQVADPAQLVALSRIDMSAARVALVPVDPTTGMCNPPSAPAGGGPRPGSRPTGGASSGAEAARAGPRRRTSNLDSNTADAWSMSGGAMASNAEKVVVPVHLFFETATGHRVAASQLESSLSDAMGQLTYLGQYFPPSNPDGSSTSGYGHGRTASRSGQSGYGGGQGGRGGPGASGTPVAGGDGQLPPRAFMPLEAALMHGLITYDMYTVERRAIDATRISLIDSLSGYFAFDVAASTSPIQYGVFLAVNGVDFAPRPVATVGGDKLGSLSSLGSFSSRHLSLEIPHPPLFTMLEPPVVDTISPEFLVNTGGTRVTISGRNLATATLFCKFVRQGGAGSDEEFVVQAEASPDGSEAVCITPHFRDVRPGSLLVLELSHNGQAYVPVPTSISHPFRVSVLPHVESLSPLAGPMEGGTTLLIKGHGLIHVANIAVRFTLGNRASTVMGEFKSSSAIACQTPPDLGAPGLARVSVALDGVNFSGNGVAFCFLPPPYIVRMYPSVGHVLPLVGEGDSPAPLPQPASERRTSEATLPSRPVSALRGTQRRQSISSYTVNDIDDLARLVAMPNAHETSTPRRGMLDVSEVHKRRTRSPSIVRPGQPRHVVVLSATAVCCGDFSHPLIRFRQDGATSGSMEKLALSKSRLQLALEDFETKRVMSANAQLETDSPLASHYDELFAESEADINTLLSREDLVRFQLPSALCRKPGLVFVDVSVDGGATYTSGGEFEIVAFPRLGLLSPWCGPAGASRVISFVGLGIDKMAYLRLVPLATRSALVELQASGQASGSSLSPTARLGLGMVEDEEDDLGVLGPFPLKVIGQLHVSTLLNVAAPALLAAYKPMAMSETGGASSSLLDTGSALDGANAKSVRDEAGALALLHKLQRLVENPKDVSLVTCKLTSFPGWRGHYELQVGLSSDGPFRALASDAELVDVLTAQYVDVDSPSGDDEASDVSPAPSQLSATASPKPATPQRASSAGDSGIGTFWLFDEASVLNGAVIEPQHGPLTGGINVAVVLTSNDSDNDDDDDGDGVGGGEVWSAVLARQAARMRVAPRYASLPPVVVLRSRDGQQVTTQAEFTMPHRIEFVMPRMADSGLVTVFVGLDGLDASQLPVGHFEVFEEPRVNKTVALGPVGMLHGTHLMPNFPLLAYRDWNEAETPEHRLGDSGLHLPLVRISASGGGGGGEESSNPVVVAAYGTTTSLAFHVPDAFLGDAVDHEQKVVLGLELSCDGGARFSNVGKLQIDPHIHDTVQMSVYIESISPMCGPTIGGTTVELLLEGTPGLAGILVAGSSGHEHSPTGATPGVPGQSVVVPASQKCRIKFSMVGEERVVEGVVEADNETPPSSSGRVRIRILCETPRFLAPGLAQVQVALVGTSFVESFSASFCFLPPSQVESISPPVIARTAASTILTLRGEGLVTGQLTPPAFMLVCGGNGEPLDGSEVEVVLPARLQVVLRNLVDSRRAIPLSLVGHTLAKTFLKSLYTSAADAVASAMSEGDMLVVRAKLDSAIPRELAVLGLESNATTVAEPLIVVNPDDEIEDDADAVAEAMRRNEIETVTPSSGPAAGGTRLTVRLRSTLFDVSSVFGSSAGTGFVSSFQHMPSGGSIDSVEANSVSGESDLSPAELSPPPRALHVAAPRAASSAHLYGSRENLDQADDEPLRGAIVAFLRRCKGCMAKSRSTTSTQAGLSCSCWCVTMSAQQVSTGVFEAVTPAMEHSQWGVLGLVSVLVAPLARLGSERRCVHPLVPHHAHLFEPVGTFWVYQVPRLASLRPCVASLASRTRVELQLPRPVIGPAEVVRGKCRVSIAFPGGRKLFLDADVVSSSTIAFELPSRAELSAMYPELNSALAAGLQRSDSRALLTSDGELQVRHQAALEVSVALNSEQMSEPVAAMLVHAELEVSHMVSLPKVLATKVGVGMLVGEYCGPVLPLSAVTDAMHHVEHHVDPRHESATSRTSKTMISVSMLRSAVLSSSLSSRDSRGSSHSPRSSKATPALRVSNCFVWLATPDSLPESAIETGVMREPPSEEVVPGYGFQSRIVFPLAKSVASAPKLHVFVSVDYGVEFKCVTQFSSNRVPLRRRGTRATIQFAADGPALPPTLYIRLESFNLVLGPLEVDVDAGEVSFHMPALRLDADMLADHDGGNEGDGLAASVSLASVAMAGGKGSGSGGNGALMVKGGRVASGTFRQRGRAGSVTSQVRMPDGSGMGSTGGPPSSLASLVSTPSLSEGGARGRRSHKLRTRIGLSIDGGTTFVKQGSAVSFTFFEEPMVDRVSPRLIPLDVSSQVSIYGTGLAPHAAASKRDGRGVLVRLLPKAKIGKLPASMERRRALVARESWATILPLADLTDGEAVFQLQPESLAVVRPGLFWLAFSYNTGIDWVIFTELVMLYDTGGGAANLFPSSGLIRGGRRLEVVPSHSLRLQPRADVSVFDVVVRFDVDRSMARAGQTSSSRVPLSVGGAEPVIVQGELEWVRRLEGEAAGDWVVVCRKVPPLFASIVHMMSALVTYSLDGGRVFGEASAVFNLFPTPTLDSIAPSNGFCTGGTTLTLRGGFPTSIDGAPRVQVRFTVRRILGESEEPIGIGGGEGSRSESGRDGDKSGESDDESSCDSVASGQLSGDTGGVTRVSADGRYEEMEVTVPASSVSGSTVVVSAPAVPWSSLSTAVLSLSFDGGASWVSYDEPALQFQFTGRPRVHGFSPSFGVSHQEHDIDLAVTGLTPVLDEMSSVVIALKPVADEGSGDEGEVKSGPAILVSTTVPELSELMAMRAPLARSMDALARVAASVFSKDVRQVLLLQRAACQAELEAKLAPRLADVQSISVRVPMLEAVGPYGVGIALNGTQFVYCETSAYHSFERIRITSISPSHVFASKPITLTLHGNFVDLGGARVSFSRVLPSGELAAPIVVPARLGEADASETAAAAAMMSMGRSTSRDTVLVATTPALPPSTEFVVEVSLADLPFTRQHRYVLKSMPIPRITEVVPAVLPEGFSDPIKLMGTNFGTAPIVELVFGPSNGRGSGAGGSESRRRRRGASGAGDSSRESRGGGGIVMAPLPSCDGEDEVQIKRAARVLSKTEIVAEAPPFSESHPALSLLLTFNRMQFVEAECEVLYFALRSLVPRAGSAAGESRLVLRGVFPAGGASAVATASGKVAVRFTQSMGGSWSKVVSAVFSRSGHELLCTTPTFDEAVRGPVMVEASYDGIHYTRSRLEFIVFDEPTFNSFSPVSLTPSKGAMLELATENVTDTGMLGVKFVDAVSKTEVHAATVLVKSSSTVLVSPPPYDPQQGDVAYSVELTLNKQDYIPCGSGELFRWVRVKAVFPLAAPLRGGTPLTFTGTNLTPDAEYSVAFHGANTLVNSVLTPLLHGAGVLIKSFSMAQLSRSFSRQSVVWSSNDETEADVSGALGSKSKSLSSSSSLLEEQMEEEEAMSGSGDGDDFESISLSSASSSSSSSGSQQADAYGPDDDFEDLGDDSFSLDDMSCGSESTAESEAPSAGSDAADTQCGSRCSSSASSATSSSSSSLCIQNEAMLPAAAKSVSSSADSMVSFQAQASMDVRSMMGVRTQSAAAAKSGKFGSMAGQAKRSKLESGMASSQLASQSEGAMAGFGEGYAVGATSLDSDDGVTSLAYHKRFELAVEPATGSGRHEHFVGSMKEPQRPGQSPLSRGGNSSSSKVMSMKRQRTEGLPPIKVRLGVAPPRDSGVLWLSSLFELGEIHWLETRAVDEVEYRVGVCSVTMLRSVEVVDASYEGWQPQSDDLVGYLTVVSPGQSAVSVLQMISLRSVMSFNSLLDAKAAIGSGEASGWMSSTMSPTISRHTSRARRESSVSAGDRQTLGRHLSGMTRERSTTEPTDLFDAAKLEAQLDSVFVPAEPLTREEASGLLLALGLVSERGMEESYRTFYAGHGVWPLDVNLISTFVNIFHRPVPIDDEHDDEGSSSEVGDGHDADHAADGGNGLSGSMVCISVAIESETVTVPASVEARRVVTGTVSSSVSAGDGAAGGGGGSEVDEASGVGDGSGVLSISMLGYLRQPHVHPNPHVGRGSGGGASGVASSKALGRKRKGGSGRTGGESAAKLGLNADVAGEAAADLPVLPISVRYTLSLVQASGSSAVRGKISIGASSAPSSLISHVDVTGHYNRDGKGVLFLTPSTTNSSTTFSDSRWEGIVPLANSGGDDGTGFGAQFELFEYGPTAGTETLQCRSPAFERSFDSVKAIVSRNGTALADALPFYLLSEPEAVTCSPAFGQIRGAGDLVLRWEPAPASLELVSLESYKAYREAKDRDDEAAAQGMAVEARSGGVLTAPAGGGSGDRRGSKAAAVVAKLLLAAPQVEIQVFVDSLPMPVREAAVTASGLIDTERVEQRYLDVMRLVYTYSGGWALDEVSGEWLLCAEIPRLEAGLAGSLAAQLSKAVGSPIAPLLLRVSLNDGLSYSNRLVPYTLVAPPRMHYAEPDASPIGGSEEIRLVGEFELEPSIEATTRPAVEFCNVATGETVVVRGSDVMRISPHVFKVVTPPMSTSGNVRVSLSYTGVQMRCEPPVHVTYWRNTAELKALRKKMRRERQAMRQARDRFLADAVHDSQLDEIVHAGLTSSASLSFSSQALHSLGKGRGGKAATVRSASELGALNLSVSSVSSAGSRSELVESRASQSSLARRRLRQSAGSGGGGRGGRTGLPPRSRLPKAQSVADDELSECSEAIVRSCDESESGRRSPSSSVSSLSPGSPIDGEPVGVVRSAVRRGDPRKAVTTSGVEERESPSEHSSPLPSSRSVSPEQDEEAGGAHSSSSGAESSSGDGLELLSDREVLARMGISLKDLEAEREADARREAELDEELKEIEARLEASRKEQDAFEASEQARLEALQAAMAEIARHEAEEMVQLKRSDAKAWQRRRSKLAKRERKRVKQLRLWQEQKKSRWAKERARLEAEAEMVRLKAAKSRKAKTQQLLIRRRKEWVVLARRLGPIASARVAKRHAALAAERSEAREAEAAARARARREHMARMAESRARTVVVHRARERAWDANEEHARAVVDAAHRREAELYQQVERIRPDGYYRAMATIARGARLEPVSRASAWASSAKVPERLAASEPLPSIQVAGPSSSQVFGDDPFGGSTSGGGGSGDDDDAVGGAQRALTHSDLMSSRPPSGPGRSRTSRWREHRRQQQSTPHRRRA</sequence>
<feature type="region of interest" description="Disordered" evidence="2">
    <location>
        <begin position="6619"/>
        <end position="6701"/>
    </location>
</feature>
<dbReference type="CDD" id="cd00603">
    <property type="entry name" value="IPT_PCSR"/>
    <property type="match status" value="2"/>
</dbReference>
<gene>
    <name evidence="4" type="ORF">AMSG_07181</name>
</gene>
<feature type="compositionally biased region" description="Low complexity" evidence="2">
    <location>
        <begin position="6240"/>
        <end position="6253"/>
    </location>
</feature>
<feature type="region of interest" description="Disordered" evidence="2">
    <location>
        <begin position="551"/>
        <end position="601"/>
    </location>
</feature>
<dbReference type="GeneID" id="25566160"/>
<feature type="compositionally biased region" description="Polar residues" evidence="2">
    <location>
        <begin position="3756"/>
        <end position="3765"/>
    </location>
</feature>
<feature type="compositionally biased region" description="Gly residues" evidence="2">
    <location>
        <begin position="1701"/>
        <end position="1725"/>
    </location>
</feature>
<feature type="compositionally biased region" description="Basic and acidic residues" evidence="2">
    <location>
        <begin position="565"/>
        <end position="577"/>
    </location>
</feature>
<feature type="region of interest" description="Disordered" evidence="2">
    <location>
        <begin position="5462"/>
        <end position="5487"/>
    </location>
</feature>
<name>A0A0L0DF14_THETB</name>
<feature type="region of interest" description="Disordered" evidence="2">
    <location>
        <begin position="4934"/>
        <end position="5055"/>
    </location>
</feature>
<protein>
    <recommendedName>
        <fullName evidence="3">IPT/TIG domain-containing protein</fullName>
    </recommendedName>
</protein>
<dbReference type="RefSeq" id="XP_013756630.1">
    <property type="nucleotide sequence ID" value="XM_013901176.1"/>
</dbReference>
<feature type="compositionally biased region" description="Low complexity" evidence="2">
    <location>
        <begin position="5011"/>
        <end position="5031"/>
    </location>
</feature>
<dbReference type="Proteomes" id="UP000054408">
    <property type="component" value="Unassembled WGS sequence"/>
</dbReference>
<dbReference type="PANTHER" id="PTHR22625">
    <property type="entry name" value="PLEXIN"/>
    <property type="match status" value="1"/>
</dbReference>
<evidence type="ECO:0000313" key="4">
    <source>
        <dbReference type="EMBL" id="KNC50932.1"/>
    </source>
</evidence>
<dbReference type="GO" id="GO:0017154">
    <property type="term" value="F:semaphorin receptor activity"/>
    <property type="evidence" value="ECO:0007669"/>
    <property type="project" value="InterPro"/>
</dbReference>
<feature type="compositionally biased region" description="Basic and acidic residues" evidence="2">
    <location>
        <begin position="969"/>
        <end position="984"/>
    </location>
</feature>
<feature type="compositionally biased region" description="Acidic residues" evidence="2">
    <location>
        <begin position="4955"/>
        <end position="4973"/>
    </location>
</feature>
<dbReference type="InterPro" id="IPR002909">
    <property type="entry name" value="IPT_dom"/>
</dbReference>
<feature type="region of interest" description="Disordered" evidence="2">
    <location>
        <begin position="1673"/>
        <end position="1727"/>
    </location>
</feature>
<feature type="compositionally biased region" description="Low complexity" evidence="2">
    <location>
        <begin position="4936"/>
        <end position="4954"/>
    </location>
</feature>
<keyword evidence="1" id="KW-0175">Coiled coil</keyword>
<dbReference type="Gene3D" id="2.60.40.10">
    <property type="entry name" value="Immunoglobulins"/>
    <property type="match status" value="2"/>
</dbReference>
<feature type="compositionally biased region" description="Low complexity" evidence="2">
    <location>
        <begin position="3512"/>
        <end position="3529"/>
    </location>
</feature>
<dbReference type="CDD" id="cd00102">
    <property type="entry name" value="IPT"/>
    <property type="match status" value="1"/>
</dbReference>
<feature type="compositionally biased region" description="Acidic residues" evidence="2">
    <location>
        <begin position="4996"/>
        <end position="5010"/>
    </location>
</feature>
<feature type="region of interest" description="Disordered" evidence="2">
    <location>
        <begin position="6167"/>
        <end position="6330"/>
    </location>
</feature>
<feature type="region of interest" description="Disordered" evidence="2">
    <location>
        <begin position="3512"/>
        <end position="3531"/>
    </location>
</feature>
<feature type="compositionally biased region" description="Basic residues" evidence="2">
    <location>
        <begin position="6681"/>
        <end position="6701"/>
    </location>
</feature>
<evidence type="ECO:0000259" key="3">
    <source>
        <dbReference type="SMART" id="SM00429"/>
    </source>
</evidence>
<feature type="region of interest" description="Disordered" evidence="2">
    <location>
        <begin position="5174"/>
        <end position="5215"/>
    </location>
</feature>
<feature type="compositionally biased region" description="Low complexity" evidence="2">
    <location>
        <begin position="4974"/>
        <end position="4989"/>
    </location>
</feature>
<accession>A0A0L0DF14</accession>
<evidence type="ECO:0000256" key="1">
    <source>
        <dbReference type="SAM" id="Coils"/>
    </source>
</evidence>
<dbReference type="Pfam" id="PF01833">
    <property type="entry name" value="TIG"/>
    <property type="match status" value="1"/>
</dbReference>
<feature type="region of interest" description="Disordered" evidence="2">
    <location>
        <begin position="462"/>
        <end position="485"/>
    </location>
</feature>
<feature type="region of interest" description="Disordered" evidence="2">
    <location>
        <begin position="2480"/>
        <end position="2517"/>
    </location>
</feature>
<feature type="region of interest" description="Disordered" evidence="2">
    <location>
        <begin position="1575"/>
        <end position="1620"/>
    </location>
</feature>
<feature type="compositionally biased region" description="Low complexity" evidence="2">
    <location>
        <begin position="1589"/>
        <end position="1606"/>
    </location>
</feature>
<feature type="compositionally biased region" description="Low complexity" evidence="2">
    <location>
        <begin position="6167"/>
        <end position="6182"/>
    </location>
</feature>
<feature type="region of interest" description="Disordered" evidence="2">
    <location>
        <begin position="4548"/>
        <end position="4589"/>
    </location>
</feature>
<dbReference type="InterPro" id="IPR014756">
    <property type="entry name" value="Ig_E-set"/>
</dbReference>
<dbReference type="SMART" id="SM00429">
    <property type="entry name" value="IPT"/>
    <property type="match status" value="5"/>
</dbReference>
<dbReference type="PANTHER" id="PTHR22625:SF70">
    <property type="entry name" value="PLEXIN A, ISOFORM A"/>
    <property type="match status" value="1"/>
</dbReference>
<feature type="compositionally biased region" description="Low complexity" evidence="2">
    <location>
        <begin position="136"/>
        <end position="154"/>
    </location>
</feature>
<feature type="region of interest" description="Disordered" evidence="2">
    <location>
        <begin position="1413"/>
        <end position="1440"/>
    </location>
</feature>
<feature type="region of interest" description="Disordered" evidence="2">
    <location>
        <begin position="136"/>
        <end position="161"/>
    </location>
</feature>
<dbReference type="InterPro" id="IPR031148">
    <property type="entry name" value="Plexin"/>
</dbReference>
<feature type="region of interest" description="Disordered" evidence="2">
    <location>
        <begin position="259"/>
        <end position="290"/>
    </location>
</feature>
<feature type="region of interest" description="Disordered" evidence="2">
    <location>
        <begin position="828"/>
        <end position="850"/>
    </location>
</feature>
<reference evidence="4 5" key="1">
    <citation type="submission" date="2010-05" db="EMBL/GenBank/DDBJ databases">
        <title>The Genome Sequence of Thecamonas trahens ATCC 50062.</title>
        <authorList>
            <consortium name="The Broad Institute Genome Sequencing Platform"/>
            <person name="Russ C."/>
            <person name="Cuomo C."/>
            <person name="Shea T."/>
            <person name="Young S.K."/>
            <person name="Zeng Q."/>
            <person name="Koehrsen M."/>
            <person name="Haas B."/>
            <person name="Borodovsky M."/>
            <person name="Guigo R."/>
            <person name="Alvarado L."/>
            <person name="Berlin A."/>
            <person name="Bochicchio J."/>
            <person name="Borenstein D."/>
            <person name="Chapman S."/>
            <person name="Chen Z."/>
            <person name="Freedman E."/>
            <person name="Gellesch M."/>
            <person name="Goldberg J."/>
            <person name="Griggs A."/>
            <person name="Gujja S."/>
            <person name="Heilman E."/>
            <person name="Heiman D."/>
            <person name="Hepburn T."/>
            <person name="Howarth C."/>
            <person name="Jen D."/>
            <person name="Larson L."/>
            <person name="Mehta T."/>
            <person name="Park D."/>
            <person name="Pearson M."/>
            <person name="Roberts A."/>
            <person name="Saif S."/>
            <person name="Shenoy N."/>
            <person name="Sisk P."/>
            <person name="Stolte C."/>
            <person name="Sykes S."/>
            <person name="Thomson T."/>
            <person name="Walk T."/>
            <person name="White J."/>
            <person name="Yandava C."/>
            <person name="Burger G."/>
            <person name="Gray M.W."/>
            <person name="Holland P.W.H."/>
            <person name="King N."/>
            <person name="Lang F.B.F."/>
            <person name="Roger A.J."/>
            <person name="Ruiz-Trillo I."/>
            <person name="Lander E."/>
            <person name="Nusbaum C."/>
        </authorList>
    </citation>
    <scope>NUCLEOTIDE SEQUENCE [LARGE SCALE GENOMIC DNA]</scope>
    <source>
        <strain evidence="4 5">ATCC 50062</strain>
    </source>
</reference>
<feature type="region of interest" description="Disordered" evidence="2">
    <location>
        <begin position="5341"/>
        <end position="5382"/>
    </location>
</feature>
<feature type="compositionally biased region" description="Low complexity" evidence="2">
    <location>
        <begin position="828"/>
        <end position="838"/>
    </location>
</feature>
<feature type="domain" description="IPT/TIG" evidence="3">
    <location>
        <begin position="4066"/>
        <end position="4227"/>
    </location>
</feature>
<feature type="domain" description="IPT/TIG" evidence="3">
    <location>
        <begin position="1837"/>
        <end position="1925"/>
    </location>
</feature>
<feature type="compositionally biased region" description="Gly residues" evidence="2">
    <location>
        <begin position="6192"/>
        <end position="6202"/>
    </location>
</feature>
<feature type="compositionally biased region" description="Low complexity" evidence="2">
    <location>
        <begin position="6289"/>
        <end position="6302"/>
    </location>
</feature>
<feature type="compositionally biased region" description="Low complexity" evidence="2">
    <location>
        <begin position="6670"/>
        <end position="6680"/>
    </location>
</feature>
<organism evidence="4 5">
    <name type="scientific">Thecamonas trahens ATCC 50062</name>
    <dbReference type="NCBI Taxonomy" id="461836"/>
    <lineage>
        <taxon>Eukaryota</taxon>
        <taxon>Apusozoa</taxon>
        <taxon>Apusomonadida</taxon>
        <taxon>Apusomonadidae</taxon>
        <taxon>Thecamonas</taxon>
    </lineage>
</organism>
<keyword evidence="5" id="KW-1185">Reference proteome</keyword>
<feature type="region of interest" description="Disordered" evidence="2">
    <location>
        <begin position="3147"/>
        <end position="3167"/>
    </location>
</feature>
<feature type="domain" description="IPT/TIG" evidence="3">
    <location>
        <begin position="1940"/>
        <end position="2030"/>
    </location>
</feature>
<evidence type="ECO:0000313" key="5">
    <source>
        <dbReference type="Proteomes" id="UP000054408"/>
    </source>
</evidence>